<dbReference type="EMBL" id="NPDP01000004">
    <property type="protein sequence ID" value="PJZ31234.1"/>
    <property type="molecule type" value="Genomic_DNA"/>
</dbReference>
<sequence length="164" mass="18672">MNSNDKFKTILEPYFGKLCRIKNAFTYESGLYFYAFDGEKEKKISDALVDDVIGNRKYWNSILEELNIESGNAVIFGITVSDEEWYDYEDTQEEPELVTKALKKGLSGLIKIASTPGPLFYDRANGNCYFFPDGSPSSLSEDGTTKRTLEKLKIKALNDQPWFT</sequence>
<dbReference type="RefSeq" id="WP_100738269.1">
    <property type="nucleotide sequence ID" value="NZ_CP033614.1"/>
</dbReference>
<dbReference type="KEGG" id="lkm:EFP84_15065"/>
<dbReference type="AlphaFoldDB" id="A0A2M9XLQ4"/>
<keyword evidence="3" id="KW-1185">Reference proteome</keyword>
<proteinExistence type="predicted"/>
<reference evidence="2 3" key="1">
    <citation type="submission" date="2017-07" db="EMBL/GenBank/DDBJ databases">
        <title>Leptospira spp. isolated from tropical soils.</title>
        <authorList>
            <person name="Thibeaux R."/>
            <person name="Iraola G."/>
            <person name="Ferres I."/>
            <person name="Bierque E."/>
            <person name="Girault D."/>
            <person name="Soupe-Gilbert M.-E."/>
            <person name="Picardeau M."/>
            <person name="Goarant C."/>
        </authorList>
    </citation>
    <scope>NUCLEOTIDE SEQUENCE [LARGE SCALE GENOMIC DNA]</scope>
    <source>
        <strain evidence="2 3">JW2-C-B1</strain>
    </source>
</reference>
<reference evidence="1 4" key="2">
    <citation type="submission" date="2018-11" db="EMBL/GenBank/DDBJ databases">
        <title>Complete genome sequence of Leptospira kmetyi isolate LS 001/16 from soil sample associated with a leptospirosis patient in Kelantan.</title>
        <authorList>
            <person name="Muhammad Yusoff F."/>
            <person name="Muhammad Yusoff S."/>
            <person name="Ahmad M.N."/>
            <person name="Yusof N.Y."/>
            <person name="Aziah I."/>
        </authorList>
    </citation>
    <scope>NUCLEOTIDE SEQUENCE [LARGE SCALE GENOMIC DNA]</scope>
    <source>
        <strain evidence="1 4">LS 001/16</strain>
    </source>
</reference>
<evidence type="ECO:0000313" key="2">
    <source>
        <dbReference type="EMBL" id="PJZ31234.1"/>
    </source>
</evidence>
<dbReference type="EMBL" id="CP033614">
    <property type="protein sequence ID" value="AYV56684.1"/>
    <property type="molecule type" value="Genomic_DNA"/>
</dbReference>
<organism evidence="1 4">
    <name type="scientific">Leptospira kmetyi</name>
    <dbReference type="NCBI Taxonomy" id="408139"/>
    <lineage>
        <taxon>Bacteria</taxon>
        <taxon>Pseudomonadati</taxon>
        <taxon>Spirochaetota</taxon>
        <taxon>Spirochaetia</taxon>
        <taxon>Leptospirales</taxon>
        <taxon>Leptospiraceae</taxon>
        <taxon>Leptospira</taxon>
    </lineage>
</organism>
<evidence type="ECO:0000313" key="1">
    <source>
        <dbReference type="EMBL" id="AYV56684.1"/>
    </source>
</evidence>
<gene>
    <name evidence="2" type="ORF">CH378_03280</name>
    <name evidence="1" type="ORF">EFP84_15065</name>
</gene>
<dbReference type="Proteomes" id="UP000276407">
    <property type="component" value="Chromosome 1"/>
</dbReference>
<evidence type="ECO:0000313" key="3">
    <source>
        <dbReference type="Proteomes" id="UP000231919"/>
    </source>
</evidence>
<dbReference type="Proteomes" id="UP000231919">
    <property type="component" value="Unassembled WGS sequence"/>
</dbReference>
<name>A0A2M9XLQ4_9LEPT</name>
<evidence type="ECO:0000313" key="4">
    <source>
        <dbReference type="Proteomes" id="UP000276407"/>
    </source>
</evidence>
<protein>
    <submittedName>
        <fullName evidence="1">Uncharacterized protein</fullName>
    </submittedName>
</protein>
<accession>A0A2M9XLQ4</accession>